<feature type="domain" description="PPIase FKBP-type" evidence="7">
    <location>
        <begin position="5"/>
        <end position="83"/>
    </location>
</feature>
<evidence type="ECO:0000256" key="3">
    <source>
        <dbReference type="ARBA" id="ARBA00023110"/>
    </source>
</evidence>
<dbReference type="InterPro" id="IPR001179">
    <property type="entry name" value="PPIase_FKBP_dom"/>
</dbReference>
<dbReference type="EC" id="5.2.1.8" evidence="6"/>
<organism evidence="8">
    <name type="scientific">Archaeoglobus fulgidus</name>
    <dbReference type="NCBI Taxonomy" id="2234"/>
    <lineage>
        <taxon>Archaea</taxon>
        <taxon>Methanobacteriati</taxon>
        <taxon>Methanobacteriota</taxon>
        <taxon>Archaeoglobi</taxon>
        <taxon>Archaeoglobales</taxon>
        <taxon>Archaeoglobaceae</taxon>
        <taxon>Archaeoglobus</taxon>
    </lineage>
</organism>
<evidence type="ECO:0000256" key="5">
    <source>
        <dbReference type="PROSITE-ProRule" id="PRU00277"/>
    </source>
</evidence>
<evidence type="ECO:0000256" key="4">
    <source>
        <dbReference type="ARBA" id="ARBA00023235"/>
    </source>
</evidence>
<evidence type="ECO:0000256" key="1">
    <source>
        <dbReference type="ARBA" id="ARBA00000971"/>
    </source>
</evidence>
<dbReference type="PANTHER" id="PTHR47861:SF2">
    <property type="entry name" value="LONG-TYPE PEPTIDYL-PROLYL CIS-TRANS ISOMERASE"/>
    <property type="match status" value="1"/>
</dbReference>
<evidence type="ECO:0000313" key="8">
    <source>
        <dbReference type="EMBL" id="HGT82876.1"/>
    </source>
</evidence>
<dbReference type="GO" id="GO:0003755">
    <property type="term" value="F:peptidyl-prolyl cis-trans isomerase activity"/>
    <property type="evidence" value="ECO:0007669"/>
    <property type="project" value="UniProtKB-UniRule"/>
</dbReference>
<accession>A0A7J3M1R9</accession>
<dbReference type="Gene3D" id="3.30.70.2210">
    <property type="match status" value="1"/>
</dbReference>
<keyword evidence="3 5" id="KW-0697">Rotamase</keyword>
<dbReference type="EMBL" id="DSYZ01000085">
    <property type="protein sequence ID" value="HGT82876.1"/>
    <property type="molecule type" value="Genomic_DNA"/>
</dbReference>
<gene>
    <name evidence="8" type="ORF">ENT52_04020</name>
</gene>
<dbReference type="InterPro" id="IPR046357">
    <property type="entry name" value="PPIase_dom_sf"/>
</dbReference>
<dbReference type="Gene3D" id="3.10.50.40">
    <property type="match status" value="1"/>
</dbReference>
<dbReference type="Gene3D" id="2.40.10.330">
    <property type="match status" value="1"/>
</dbReference>
<proteinExistence type="inferred from homology"/>
<evidence type="ECO:0000256" key="2">
    <source>
        <dbReference type="ARBA" id="ARBA00006577"/>
    </source>
</evidence>
<protein>
    <recommendedName>
        <fullName evidence="6">Peptidyl-prolyl cis-trans isomerase</fullName>
        <ecNumber evidence="6">5.2.1.8</ecNumber>
    </recommendedName>
</protein>
<comment type="caution">
    <text evidence="8">The sequence shown here is derived from an EMBL/GenBank/DDBJ whole genome shotgun (WGS) entry which is preliminary data.</text>
</comment>
<dbReference type="Pfam" id="PF00254">
    <property type="entry name" value="FKBP_C"/>
    <property type="match status" value="1"/>
</dbReference>
<dbReference type="InterPro" id="IPR048261">
    <property type="entry name" value="SlpA/SlyD-like_ins_sf"/>
</dbReference>
<comment type="similarity">
    <text evidence="2 6">Belongs to the FKBP-type PPIase family.</text>
</comment>
<comment type="catalytic activity">
    <reaction evidence="1 5 6">
        <text>[protein]-peptidylproline (omega=180) = [protein]-peptidylproline (omega=0)</text>
        <dbReference type="Rhea" id="RHEA:16237"/>
        <dbReference type="Rhea" id="RHEA-COMP:10747"/>
        <dbReference type="Rhea" id="RHEA-COMP:10748"/>
        <dbReference type="ChEBI" id="CHEBI:83833"/>
        <dbReference type="ChEBI" id="CHEBI:83834"/>
        <dbReference type="EC" id="5.2.1.8"/>
    </reaction>
</comment>
<dbReference type="PANTHER" id="PTHR47861">
    <property type="entry name" value="FKBP-TYPE PEPTIDYL-PROLYL CIS-TRANS ISOMERASE SLYD"/>
    <property type="match status" value="1"/>
</dbReference>
<sequence length="237" mass="26774">MLSIGDFVRVSYTAKLEDGRVIDTTDAEVAKKEGIFNENARYGDIYIVLGEGHVLKGFEEDIVGKEVGYKGVVVVSPEKGFGEYDPNKKDTFSITRFKETPQIGQRVRIGDKIGTVERIVGRRVVVDFNHPLAGKKITFEYEVKEKLEKPEDKLKALFLIHTGVEVKEVTINADKAIVEVPTDSYLNQLFLIGRYRVVRDAFRFLNLGEIKVVEKFEKGEVAKIEEVKAEIKSTESQ</sequence>
<evidence type="ECO:0000259" key="7">
    <source>
        <dbReference type="PROSITE" id="PS50059"/>
    </source>
</evidence>
<keyword evidence="4 5" id="KW-0413">Isomerase</keyword>
<name>A0A7J3M1R9_ARCFL</name>
<dbReference type="SUPFAM" id="SSF54534">
    <property type="entry name" value="FKBP-like"/>
    <property type="match status" value="1"/>
</dbReference>
<evidence type="ECO:0000256" key="6">
    <source>
        <dbReference type="RuleBase" id="RU003915"/>
    </source>
</evidence>
<dbReference type="PROSITE" id="PS50059">
    <property type="entry name" value="FKBP_PPIASE"/>
    <property type="match status" value="1"/>
</dbReference>
<dbReference type="AlphaFoldDB" id="A0A7J3M1R9"/>
<reference evidence="8" key="1">
    <citation type="journal article" date="2020" name="mSystems">
        <title>Genome- and Community-Level Interaction Insights into Carbon Utilization and Element Cycling Functions of Hydrothermarchaeota in Hydrothermal Sediment.</title>
        <authorList>
            <person name="Zhou Z."/>
            <person name="Liu Y."/>
            <person name="Xu W."/>
            <person name="Pan J."/>
            <person name="Luo Z.H."/>
            <person name="Li M."/>
        </authorList>
    </citation>
    <scope>NUCLEOTIDE SEQUENCE [LARGE SCALE GENOMIC DNA]</scope>
    <source>
        <strain evidence="8">SpSt-587</strain>
    </source>
</reference>